<keyword evidence="1" id="KW-0472">Membrane</keyword>
<dbReference type="RefSeq" id="WP_301159425.1">
    <property type="nucleotide sequence ID" value="NZ_JAUHQB010000001.1"/>
</dbReference>
<organism evidence="2 3">
    <name type="scientific">Demequina lignilytica</name>
    <dbReference type="NCBI Taxonomy" id="3051663"/>
    <lineage>
        <taxon>Bacteria</taxon>
        <taxon>Bacillati</taxon>
        <taxon>Actinomycetota</taxon>
        <taxon>Actinomycetes</taxon>
        <taxon>Micrococcales</taxon>
        <taxon>Demequinaceae</taxon>
        <taxon>Demequina</taxon>
    </lineage>
</organism>
<keyword evidence="1" id="KW-1133">Transmembrane helix</keyword>
<dbReference type="AlphaFoldDB" id="A0AB35MES5"/>
<evidence type="ECO:0000313" key="2">
    <source>
        <dbReference type="EMBL" id="MDN4482238.1"/>
    </source>
</evidence>
<protein>
    <recommendedName>
        <fullName evidence="4">DUF4328 domain-containing protein</fullName>
    </recommendedName>
</protein>
<feature type="transmembrane region" description="Helical" evidence="1">
    <location>
        <begin position="70"/>
        <end position="88"/>
    </location>
</feature>
<accession>A0AB35MES5</accession>
<evidence type="ECO:0000256" key="1">
    <source>
        <dbReference type="SAM" id="Phobius"/>
    </source>
</evidence>
<sequence>MTAALGYWLLRCLLGWWRARRGDDATVASHGGTAWTFVIVLLVIPNVAGIVLLVADAVHADVAEARARSWLDVLTLASNIWVLVYYAARRRWDGRRERSLQTWSRQECSGS</sequence>
<gene>
    <name evidence="2" type="ORF">QQ002_01635</name>
</gene>
<feature type="transmembrane region" description="Helical" evidence="1">
    <location>
        <begin position="37"/>
        <end position="58"/>
    </location>
</feature>
<dbReference type="Proteomes" id="UP001172756">
    <property type="component" value="Unassembled WGS sequence"/>
</dbReference>
<name>A0AB35MES5_9MICO</name>
<keyword evidence="1" id="KW-0812">Transmembrane</keyword>
<evidence type="ECO:0000313" key="3">
    <source>
        <dbReference type="Proteomes" id="UP001172756"/>
    </source>
</evidence>
<comment type="caution">
    <text evidence="2">The sequence shown here is derived from an EMBL/GenBank/DDBJ whole genome shotgun (WGS) entry which is preliminary data.</text>
</comment>
<proteinExistence type="predicted"/>
<reference evidence="2 3" key="1">
    <citation type="submission" date="2023-06" db="EMBL/GenBank/DDBJ databases">
        <title>SYSU T0a273.</title>
        <authorList>
            <person name="Gao L."/>
            <person name="Fang B.-Z."/>
            <person name="Li W.-J."/>
        </authorList>
    </citation>
    <scope>NUCLEOTIDE SEQUENCE [LARGE SCALE GENOMIC DNA]</scope>
    <source>
        <strain evidence="2 3">SYSU T0a273</strain>
    </source>
</reference>
<dbReference type="EMBL" id="JAUHQB010000001">
    <property type="protein sequence ID" value="MDN4482238.1"/>
    <property type="molecule type" value="Genomic_DNA"/>
</dbReference>
<evidence type="ECO:0008006" key="4">
    <source>
        <dbReference type="Google" id="ProtNLM"/>
    </source>
</evidence>